<dbReference type="Gene3D" id="3.90.820.10">
    <property type="entry name" value="Structural Genomics, Unknown Function 30-nov-00 1gh9 Mol_id"/>
    <property type="match status" value="1"/>
</dbReference>
<dbReference type="PANTHER" id="PTHR38444">
    <property type="entry name" value="ENTEROBACTIN BIOSYNTHESIS PROTEIN YBDZ"/>
    <property type="match status" value="1"/>
</dbReference>
<proteinExistence type="predicted"/>
<evidence type="ECO:0000259" key="1">
    <source>
        <dbReference type="SMART" id="SM00923"/>
    </source>
</evidence>
<dbReference type="Pfam" id="PF03621">
    <property type="entry name" value="MbtH"/>
    <property type="match status" value="1"/>
</dbReference>
<dbReference type="AlphaFoldDB" id="A0A085JQ95"/>
<sequence length="73" mass="8451">MDHLHPFDQPEATACVLKNHQQQYSVWPDRMEIPAGWEQVAGPDTLEQCLLWLEKNGDTLRPASFTARENHHD</sequence>
<dbReference type="InterPro" id="IPR038020">
    <property type="entry name" value="MbtH-like_sf"/>
</dbReference>
<gene>
    <name evidence="2" type="ORF">GTPT_0220</name>
</gene>
<keyword evidence="3" id="KW-1185">Reference proteome</keyword>
<dbReference type="SMART" id="SM00923">
    <property type="entry name" value="MbtH"/>
    <property type="match status" value="1"/>
</dbReference>
<dbReference type="GO" id="GO:0005829">
    <property type="term" value="C:cytosol"/>
    <property type="evidence" value="ECO:0007669"/>
    <property type="project" value="TreeGrafter"/>
</dbReference>
<dbReference type="SUPFAM" id="SSF160582">
    <property type="entry name" value="MbtH-like"/>
    <property type="match status" value="1"/>
</dbReference>
<dbReference type="InterPro" id="IPR037407">
    <property type="entry name" value="MLP_fam"/>
</dbReference>
<dbReference type="EMBL" id="JMPR01000004">
    <property type="protein sequence ID" value="KFD22641.1"/>
    <property type="molecule type" value="Genomic_DNA"/>
</dbReference>
<reference evidence="2 3" key="1">
    <citation type="submission" date="2014-05" db="EMBL/GenBank/DDBJ databases">
        <title>ATOL: Assembling a taxonomically balanced genome-scale reconstruction of the evolutionary history of the Enterobacteriaceae.</title>
        <authorList>
            <person name="Plunkett G.III."/>
            <person name="Neeno-Eckwall E.C."/>
            <person name="Glasner J.D."/>
            <person name="Perna N.T."/>
        </authorList>
    </citation>
    <scope>NUCLEOTIDE SEQUENCE [LARGE SCALE GENOMIC DNA]</scope>
    <source>
        <strain evidence="2 3">ATCC 33301</strain>
    </source>
</reference>
<accession>A0A085JQ95</accession>
<protein>
    <recommendedName>
        <fullName evidence="1">MbtH-like domain-containing protein</fullName>
    </recommendedName>
</protein>
<dbReference type="eggNOG" id="COG3251">
    <property type="taxonomic scope" value="Bacteria"/>
</dbReference>
<dbReference type="GO" id="GO:0019290">
    <property type="term" value="P:siderophore biosynthetic process"/>
    <property type="evidence" value="ECO:0007669"/>
    <property type="project" value="TreeGrafter"/>
</dbReference>
<evidence type="ECO:0000313" key="3">
    <source>
        <dbReference type="Proteomes" id="UP000028602"/>
    </source>
</evidence>
<organism evidence="2 3">
    <name type="scientific">Tatumella ptyseos ATCC 33301</name>
    <dbReference type="NCBI Taxonomy" id="1005995"/>
    <lineage>
        <taxon>Bacteria</taxon>
        <taxon>Pseudomonadati</taxon>
        <taxon>Pseudomonadota</taxon>
        <taxon>Gammaproteobacteria</taxon>
        <taxon>Enterobacterales</taxon>
        <taxon>Erwiniaceae</taxon>
        <taxon>Tatumella</taxon>
    </lineage>
</organism>
<feature type="domain" description="MbtH-like" evidence="1">
    <location>
        <begin position="5"/>
        <end position="55"/>
    </location>
</feature>
<comment type="caution">
    <text evidence="2">The sequence shown here is derived from an EMBL/GenBank/DDBJ whole genome shotgun (WGS) entry which is preliminary data.</text>
</comment>
<dbReference type="Proteomes" id="UP000028602">
    <property type="component" value="Unassembled WGS sequence"/>
</dbReference>
<dbReference type="RefSeq" id="WP_025903853.1">
    <property type="nucleotide sequence ID" value="NZ_ATMJ01000010.1"/>
</dbReference>
<name>A0A085JQ95_9GAMM</name>
<evidence type="ECO:0000313" key="2">
    <source>
        <dbReference type="EMBL" id="KFD22641.1"/>
    </source>
</evidence>
<dbReference type="PANTHER" id="PTHR38444:SF1">
    <property type="entry name" value="ENTEROBACTIN BIOSYNTHESIS PROTEIN YBDZ"/>
    <property type="match status" value="1"/>
</dbReference>
<dbReference type="InterPro" id="IPR005153">
    <property type="entry name" value="MbtH-like_dom"/>
</dbReference>